<evidence type="ECO:0000313" key="4">
    <source>
        <dbReference type="Proteomes" id="UP000824596"/>
    </source>
</evidence>
<dbReference type="SUPFAM" id="SSF51430">
    <property type="entry name" value="NAD(P)-linked oxidoreductase"/>
    <property type="match status" value="1"/>
</dbReference>
<gene>
    <name evidence="3" type="ORF">HRG_09668</name>
</gene>
<dbReference type="Pfam" id="PF00248">
    <property type="entry name" value="Aldo_ket_red"/>
    <property type="match status" value="1"/>
</dbReference>
<dbReference type="PANTHER" id="PTHR43625">
    <property type="entry name" value="AFLATOXIN B1 ALDEHYDE REDUCTASE"/>
    <property type="match status" value="1"/>
</dbReference>
<dbReference type="InterPro" id="IPR023210">
    <property type="entry name" value="NADP_OxRdtase_dom"/>
</dbReference>
<dbReference type="EMBL" id="JAIZPD010000013">
    <property type="protein sequence ID" value="KAH0959207.1"/>
    <property type="molecule type" value="Genomic_DNA"/>
</dbReference>
<dbReference type="Proteomes" id="UP000824596">
    <property type="component" value="Unassembled WGS sequence"/>
</dbReference>
<sequence length="313" mass="34527">MPQIIGKEVGPVGFGLMGFTWRPEPPPLEQALDALKAAVDSGCTLWNGAEFYGTQQYNTMTLLNKYFTKYPGDADKVTLIIKGGMDLATHAPDGSPEGVRRSLDNILKQLDGKKKLDLFSYSRRDHKVPLDVTYGTIQKDVETIHEATKHAKIWAAEVELSMFSPDILRNGVVAACTEHGIPITAYAPIGRGMLTGRFKNVEQIKDRGVMASFPRFQPDAFNHNLRLVNQVETLAKEKKCSPAQLAIAWVRYQGNRAGKPTIVPIPGATAVSRVEENGQAVMLEEIEVAKIDKIVDSFETAGQRYPSSLPMEQ</sequence>
<dbReference type="OrthoDB" id="37537at2759"/>
<dbReference type="CDD" id="cd19077">
    <property type="entry name" value="AKR_AKR8A1-2"/>
    <property type="match status" value="1"/>
</dbReference>
<dbReference type="GO" id="GO:0005737">
    <property type="term" value="C:cytoplasm"/>
    <property type="evidence" value="ECO:0007669"/>
    <property type="project" value="TreeGrafter"/>
</dbReference>
<keyword evidence="4" id="KW-1185">Reference proteome</keyword>
<keyword evidence="1" id="KW-0560">Oxidoreductase</keyword>
<name>A0A9P8MPS9_9HYPO</name>
<organism evidence="3 4">
    <name type="scientific">Hirsutella rhossiliensis</name>
    <dbReference type="NCBI Taxonomy" id="111463"/>
    <lineage>
        <taxon>Eukaryota</taxon>
        <taxon>Fungi</taxon>
        <taxon>Dikarya</taxon>
        <taxon>Ascomycota</taxon>
        <taxon>Pezizomycotina</taxon>
        <taxon>Sordariomycetes</taxon>
        <taxon>Hypocreomycetidae</taxon>
        <taxon>Hypocreales</taxon>
        <taxon>Ophiocordycipitaceae</taxon>
        <taxon>Hirsutella</taxon>
    </lineage>
</organism>
<feature type="domain" description="NADP-dependent oxidoreductase" evidence="2">
    <location>
        <begin position="12"/>
        <end position="295"/>
    </location>
</feature>
<protein>
    <submittedName>
        <fullName evidence="3">Aldo/keto reductase family domain-containing protein</fullName>
    </submittedName>
</protein>
<dbReference type="Gene3D" id="3.20.20.100">
    <property type="entry name" value="NADP-dependent oxidoreductase domain"/>
    <property type="match status" value="1"/>
</dbReference>
<proteinExistence type="predicted"/>
<dbReference type="AlphaFoldDB" id="A0A9P8MPS9"/>
<evidence type="ECO:0000259" key="2">
    <source>
        <dbReference type="Pfam" id="PF00248"/>
    </source>
</evidence>
<dbReference type="InterPro" id="IPR050791">
    <property type="entry name" value="Aldo-Keto_reductase"/>
</dbReference>
<evidence type="ECO:0000313" key="3">
    <source>
        <dbReference type="EMBL" id="KAH0959207.1"/>
    </source>
</evidence>
<accession>A0A9P8MPS9</accession>
<dbReference type="PANTHER" id="PTHR43625:SF78">
    <property type="entry name" value="PYRIDOXAL REDUCTASE-RELATED"/>
    <property type="match status" value="1"/>
</dbReference>
<dbReference type="RefSeq" id="XP_044716720.1">
    <property type="nucleotide sequence ID" value="XM_044868139.1"/>
</dbReference>
<reference evidence="3" key="1">
    <citation type="submission" date="2021-09" db="EMBL/GenBank/DDBJ databases">
        <title>A high-quality genome of the endoparasitic fungus Hirsutella rhossiliensis with a comparison of Hirsutella genomes reveals transposable elements contributing to genome size variation.</title>
        <authorList>
            <person name="Lin R."/>
            <person name="Jiao Y."/>
            <person name="Sun X."/>
            <person name="Ling J."/>
            <person name="Xie B."/>
            <person name="Cheng X."/>
        </authorList>
    </citation>
    <scope>NUCLEOTIDE SEQUENCE</scope>
    <source>
        <strain evidence="3">HR02</strain>
    </source>
</reference>
<dbReference type="GO" id="GO:0016491">
    <property type="term" value="F:oxidoreductase activity"/>
    <property type="evidence" value="ECO:0007669"/>
    <property type="project" value="UniProtKB-KW"/>
</dbReference>
<dbReference type="InterPro" id="IPR036812">
    <property type="entry name" value="NAD(P)_OxRdtase_dom_sf"/>
</dbReference>
<evidence type="ECO:0000256" key="1">
    <source>
        <dbReference type="ARBA" id="ARBA00023002"/>
    </source>
</evidence>
<comment type="caution">
    <text evidence="3">The sequence shown here is derived from an EMBL/GenBank/DDBJ whole genome shotgun (WGS) entry which is preliminary data.</text>
</comment>
<dbReference type="GeneID" id="68358797"/>